<dbReference type="PANTHER" id="PTHR27005:SF280">
    <property type="entry name" value="WALL-ASSOCIATED RECEPTOR KINASE-LIKE 8"/>
    <property type="match status" value="1"/>
</dbReference>
<dbReference type="GO" id="GO:0007166">
    <property type="term" value="P:cell surface receptor signaling pathway"/>
    <property type="evidence" value="ECO:0007669"/>
    <property type="project" value="InterPro"/>
</dbReference>
<dbReference type="Proteomes" id="UP000516437">
    <property type="component" value="Chromosome 8"/>
</dbReference>
<evidence type="ECO:0000256" key="3">
    <source>
        <dbReference type="SAM" id="Phobius"/>
    </source>
</evidence>
<dbReference type="GO" id="GO:0005524">
    <property type="term" value="F:ATP binding"/>
    <property type="evidence" value="ECO:0007669"/>
    <property type="project" value="UniProtKB-KW"/>
</dbReference>
<evidence type="ECO:0000313" key="5">
    <source>
        <dbReference type="Proteomes" id="UP000516437"/>
    </source>
</evidence>
<dbReference type="AlphaFoldDB" id="A0A6A1UQV6"/>
<dbReference type="EMBL" id="RXIC02000026">
    <property type="protein sequence ID" value="KAB1202739.1"/>
    <property type="molecule type" value="Genomic_DNA"/>
</dbReference>
<keyword evidence="4" id="KW-0418">Kinase</keyword>
<dbReference type="PANTHER" id="PTHR27005">
    <property type="entry name" value="WALL-ASSOCIATED RECEPTOR KINASE-LIKE 21"/>
    <property type="match status" value="1"/>
</dbReference>
<evidence type="ECO:0000256" key="1">
    <source>
        <dbReference type="ARBA" id="ARBA00022741"/>
    </source>
</evidence>
<keyword evidence="5" id="KW-1185">Reference proteome</keyword>
<evidence type="ECO:0000256" key="2">
    <source>
        <dbReference type="ARBA" id="ARBA00022840"/>
    </source>
</evidence>
<comment type="caution">
    <text evidence="4">The sequence shown here is derived from an EMBL/GenBank/DDBJ whole genome shotgun (WGS) entry which is preliminary data.</text>
</comment>
<dbReference type="InterPro" id="IPR045274">
    <property type="entry name" value="WAK-like"/>
</dbReference>
<dbReference type="GO" id="GO:0005886">
    <property type="term" value="C:plasma membrane"/>
    <property type="evidence" value="ECO:0007669"/>
    <property type="project" value="TreeGrafter"/>
</dbReference>
<accession>A0A6A1UQV6</accession>
<keyword evidence="3" id="KW-0812">Transmembrane</keyword>
<organism evidence="4 5">
    <name type="scientific">Morella rubra</name>
    <name type="common">Chinese bayberry</name>
    <dbReference type="NCBI Taxonomy" id="262757"/>
    <lineage>
        <taxon>Eukaryota</taxon>
        <taxon>Viridiplantae</taxon>
        <taxon>Streptophyta</taxon>
        <taxon>Embryophyta</taxon>
        <taxon>Tracheophyta</taxon>
        <taxon>Spermatophyta</taxon>
        <taxon>Magnoliopsida</taxon>
        <taxon>eudicotyledons</taxon>
        <taxon>Gunneridae</taxon>
        <taxon>Pentapetalae</taxon>
        <taxon>rosids</taxon>
        <taxon>fabids</taxon>
        <taxon>Fagales</taxon>
        <taxon>Myricaceae</taxon>
        <taxon>Morella</taxon>
    </lineage>
</organism>
<keyword evidence="1" id="KW-0547">Nucleotide-binding</keyword>
<keyword evidence="2" id="KW-0067">ATP-binding</keyword>
<keyword evidence="4" id="KW-0808">Transferase</keyword>
<dbReference type="OrthoDB" id="4062651at2759"/>
<name>A0A6A1UQV6_9ROSI</name>
<reference evidence="4 5" key="1">
    <citation type="journal article" date="2019" name="Plant Biotechnol. J.">
        <title>The red bayberry genome and genetic basis of sex determination.</title>
        <authorList>
            <person name="Jia H.M."/>
            <person name="Jia H.J."/>
            <person name="Cai Q.L."/>
            <person name="Wang Y."/>
            <person name="Zhao H.B."/>
            <person name="Yang W.F."/>
            <person name="Wang G.Y."/>
            <person name="Li Y.H."/>
            <person name="Zhan D.L."/>
            <person name="Shen Y.T."/>
            <person name="Niu Q.F."/>
            <person name="Chang L."/>
            <person name="Qiu J."/>
            <person name="Zhao L."/>
            <person name="Xie H.B."/>
            <person name="Fu W.Y."/>
            <person name="Jin J."/>
            <person name="Li X.W."/>
            <person name="Jiao Y."/>
            <person name="Zhou C.C."/>
            <person name="Tu T."/>
            <person name="Chai C.Y."/>
            <person name="Gao J.L."/>
            <person name="Fan L.J."/>
            <person name="van de Weg E."/>
            <person name="Wang J.Y."/>
            <person name="Gao Z.S."/>
        </authorList>
    </citation>
    <scope>NUCLEOTIDE SEQUENCE [LARGE SCALE GENOMIC DNA]</scope>
    <source>
        <tissue evidence="4">Leaves</tissue>
    </source>
</reference>
<gene>
    <name evidence="4" type="ORF">CJ030_MR8G001478</name>
</gene>
<feature type="transmembrane region" description="Helical" evidence="3">
    <location>
        <begin position="63"/>
        <end position="80"/>
    </location>
</feature>
<dbReference type="Gene3D" id="1.10.510.10">
    <property type="entry name" value="Transferase(Phosphotransferase) domain 1"/>
    <property type="match status" value="1"/>
</dbReference>
<sequence length="277" mass="31215">MSAQKYVCFRPISSYILKGDRIPYTCTCYPGYEGNPFLPEGCHDIDECASYQEKDLCGGKRCIITGPGGLLLLLGGWFLYKAVKKRRIIKTKEKFFKRNGGLLLQQQLSSREGNVENTKLFSSNDLENATDTLMRIEYSVKEDKLLTGEKAISSTRALEAKSLATYFIQAMEDNNLLGILDKRVMKEAKKQEIVAVANLAKRCLNLKGRKRPTMREISMEFEAIQMLRKAANDQQNNEVVEDVRIERYGQFEFLSTLSMSVTNNGTATTPLLSSESG</sequence>
<dbReference type="GO" id="GO:0004674">
    <property type="term" value="F:protein serine/threonine kinase activity"/>
    <property type="evidence" value="ECO:0007669"/>
    <property type="project" value="TreeGrafter"/>
</dbReference>
<dbReference type="Gene3D" id="2.10.25.10">
    <property type="entry name" value="Laminin"/>
    <property type="match status" value="1"/>
</dbReference>
<proteinExistence type="predicted"/>
<evidence type="ECO:0000313" key="4">
    <source>
        <dbReference type="EMBL" id="KAB1202739.1"/>
    </source>
</evidence>
<keyword evidence="3" id="KW-1133">Transmembrane helix</keyword>
<protein>
    <submittedName>
        <fullName evidence="4">Wall-associated receptor kinase-like 8</fullName>
    </submittedName>
</protein>
<keyword evidence="4" id="KW-0675">Receptor</keyword>
<keyword evidence="3" id="KW-0472">Membrane</keyword>